<evidence type="ECO:0008006" key="3">
    <source>
        <dbReference type="Google" id="ProtNLM"/>
    </source>
</evidence>
<name>A0A9D5K8H0_UNCW3</name>
<dbReference type="AlphaFoldDB" id="A0A9D5K8H0"/>
<protein>
    <recommendedName>
        <fullName evidence="3">Tetratricopeptide repeat protein</fullName>
    </recommendedName>
</protein>
<organism evidence="1 2">
    <name type="scientific">candidate division WOR-3 bacterium</name>
    <dbReference type="NCBI Taxonomy" id="2052148"/>
    <lineage>
        <taxon>Bacteria</taxon>
        <taxon>Bacteria division WOR-3</taxon>
    </lineage>
</organism>
<dbReference type="Gene3D" id="1.25.40.10">
    <property type="entry name" value="Tetratricopeptide repeat domain"/>
    <property type="match status" value="2"/>
</dbReference>
<sequence>MITLLLALVAQQGIDSHIHREYSAEPRYRYHIAYQYPEDIDPDLRQLIEKLLKKPDLSVKPSPTEINFQFAYEAALVNRTCSLLQAGDFYKAETLAADYLIPIENDSIPLPYGGDLRASMLYNHADAVYYTAYHSYGKLRSLPLLRISCDAFSEIPDRYPDTYAAVFAELSYAWCLMELGDNHEAQDIFTDIFFSSSDTDARILSAYGKALTHYYVREWDSAYSWFADDKWFEKNLGIVTDSTRITDELTYSELASELIDRLLTWKAHSAQAGKWYGNTLDIFIHITEAYPEREAAADAYFKIVYYYLLAWEIEKAEHATTGLAERAQNYPEIYQASYLSALEQMYFFYLWRPGDFEKAEKYAEEYYKESGDCEKLEELYYTQAIELRDTSDIDDLKGMIAGIKKYNPKSNYLIEPMTNLAYLQSLKKRWEEARQIALDLLNWHDPRAVQDLTSEMSYLLGRACFETGDIAESLRVLEKWVNTYTRGDYARIDLAPEAYWYLALSYYRQAESQGPDSRIKCYTRCKEVLDELTELMTGYTKPGFYKEKEAEINEIIRECETRIKEH</sequence>
<dbReference type="Proteomes" id="UP000630660">
    <property type="component" value="Unassembled WGS sequence"/>
</dbReference>
<proteinExistence type="predicted"/>
<reference evidence="1" key="1">
    <citation type="submission" date="2019-11" db="EMBL/GenBank/DDBJ databases">
        <title>Microbial mats filling the niche in hypersaline microbial mats.</title>
        <authorList>
            <person name="Wong H.L."/>
            <person name="Macleod F.I."/>
            <person name="White R.A. III"/>
            <person name="Burns B.P."/>
        </authorList>
    </citation>
    <scope>NUCLEOTIDE SEQUENCE</scope>
    <source>
        <strain evidence="1">Bin_327</strain>
    </source>
</reference>
<dbReference type="InterPro" id="IPR011990">
    <property type="entry name" value="TPR-like_helical_dom_sf"/>
</dbReference>
<accession>A0A9D5K8H0</accession>
<evidence type="ECO:0000313" key="1">
    <source>
        <dbReference type="EMBL" id="MBD3364253.1"/>
    </source>
</evidence>
<evidence type="ECO:0000313" key="2">
    <source>
        <dbReference type="Proteomes" id="UP000630660"/>
    </source>
</evidence>
<comment type="caution">
    <text evidence="1">The sequence shown here is derived from an EMBL/GenBank/DDBJ whole genome shotgun (WGS) entry which is preliminary data.</text>
</comment>
<dbReference type="EMBL" id="WJKJ01000109">
    <property type="protein sequence ID" value="MBD3364253.1"/>
    <property type="molecule type" value="Genomic_DNA"/>
</dbReference>
<gene>
    <name evidence="1" type="ORF">GF359_03465</name>
</gene>